<dbReference type="Proteomes" id="UP000814128">
    <property type="component" value="Unassembled WGS sequence"/>
</dbReference>
<evidence type="ECO:0000313" key="2">
    <source>
        <dbReference type="Proteomes" id="UP000814128"/>
    </source>
</evidence>
<comment type="caution">
    <text evidence="1">The sequence shown here is derived from an EMBL/GenBank/DDBJ whole genome shotgun (WGS) entry which is preliminary data.</text>
</comment>
<evidence type="ECO:0000313" key="1">
    <source>
        <dbReference type="EMBL" id="KAI0032159.1"/>
    </source>
</evidence>
<reference evidence="1" key="1">
    <citation type="submission" date="2021-02" db="EMBL/GenBank/DDBJ databases">
        <authorList>
            <consortium name="DOE Joint Genome Institute"/>
            <person name="Ahrendt S."/>
            <person name="Looney B.P."/>
            <person name="Miyauchi S."/>
            <person name="Morin E."/>
            <person name="Drula E."/>
            <person name="Courty P.E."/>
            <person name="Chicoki N."/>
            <person name="Fauchery L."/>
            <person name="Kohler A."/>
            <person name="Kuo A."/>
            <person name="Labutti K."/>
            <person name="Pangilinan J."/>
            <person name="Lipzen A."/>
            <person name="Riley R."/>
            <person name="Andreopoulos W."/>
            <person name="He G."/>
            <person name="Johnson J."/>
            <person name="Barry K.W."/>
            <person name="Grigoriev I.V."/>
            <person name="Nagy L."/>
            <person name="Hibbett D."/>
            <person name="Henrissat B."/>
            <person name="Matheny P.B."/>
            <person name="Labbe J."/>
            <person name="Martin F."/>
        </authorList>
    </citation>
    <scope>NUCLEOTIDE SEQUENCE</scope>
    <source>
        <strain evidence="1">EC-137</strain>
    </source>
</reference>
<proteinExistence type="predicted"/>
<gene>
    <name evidence="1" type="ORF">K488DRAFT_50509</name>
</gene>
<protein>
    <submittedName>
        <fullName evidence="1">Uncharacterized protein</fullName>
    </submittedName>
</protein>
<accession>A0ACB8QK82</accession>
<dbReference type="EMBL" id="MU273555">
    <property type="protein sequence ID" value="KAI0032159.1"/>
    <property type="molecule type" value="Genomic_DNA"/>
</dbReference>
<organism evidence="1 2">
    <name type="scientific">Vararia minispora EC-137</name>
    <dbReference type="NCBI Taxonomy" id="1314806"/>
    <lineage>
        <taxon>Eukaryota</taxon>
        <taxon>Fungi</taxon>
        <taxon>Dikarya</taxon>
        <taxon>Basidiomycota</taxon>
        <taxon>Agaricomycotina</taxon>
        <taxon>Agaricomycetes</taxon>
        <taxon>Russulales</taxon>
        <taxon>Lachnocladiaceae</taxon>
        <taxon>Vararia</taxon>
    </lineage>
</organism>
<reference evidence="1" key="2">
    <citation type="journal article" date="2022" name="New Phytol.">
        <title>Evolutionary transition to the ectomycorrhizal habit in the genomes of a hyperdiverse lineage of mushroom-forming fungi.</title>
        <authorList>
            <person name="Looney B."/>
            <person name="Miyauchi S."/>
            <person name="Morin E."/>
            <person name="Drula E."/>
            <person name="Courty P.E."/>
            <person name="Kohler A."/>
            <person name="Kuo A."/>
            <person name="LaButti K."/>
            <person name="Pangilinan J."/>
            <person name="Lipzen A."/>
            <person name="Riley R."/>
            <person name="Andreopoulos W."/>
            <person name="He G."/>
            <person name="Johnson J."/>
            <person name="Nolan M."/>
            <person name="Tritt A."/>
            <person name="Barry K.W."/>
            <person name="Grigoriev I.V."/>
            <person name="Nagy L.G."/>
            <person name="Hibbett D."/>
            <person name="Henrissat B."/>
            <person name="Matheny P.B."/>
            <person name="Labbe J."/>
            <person name="Martin F.M."/>
        </authorList>
    </citation>
    <scope>NUCLEOTIDE SEQUENCE</scope>
    <source>
        <strain evidence="1">EC-137</strain>
    </source>
</reference>
<sequence length="1237" mass="131645">MAHFMQNDRGPLSPGQTVQVNKYQVQIERYLSKGGYAYVYLVRTAQPVHGTTHHVLKRIAVPNEGMLSEVKKEVDIMRILRGHPNIVQLIDAAWHRLPNGLYEVFILMEFCAGGGIIDMMNRRLRERLTEAEILQIFVDVCEGVAAMHNLRPPLLHRDLKVENILQSSDTLFKLCDFGSATPAAPRPPANAQEIRVLEADLNRHTTLQYRAPEMVDLYLRRPVDEKSDIWALGVLLYKLCYYTTPFEEHGPLAILNVQYKIPSYPVYSSAMNTLIASMLREHGAHRPSVFDLLDVVHRMRGTKSRFTYKRPQEKTAPPRPTELLPPNPLDSVVSYRPSSANAIVQPKNAGIQAREKVLEAIAPMRRGRPTAGSSSRTVSPEKAGGDSFFADEEASWKKAKGAQAVVRGHRSGLASPTAWGGKSDDVWAGPAPGSSKALEISDSRKPFRGGTQSPFGKGFGDSFDGMLGSSTAAAAASAAASSLPSTDKLLGASAPVIIPSRPSSNVTGGLASRPRDAFYGLGVSPSEKPPAPTLAEARRLRTGLATNSSGVDLLSGRLDVPASSQRPNLSPKPSSPSIPAKPSPSLSPQPQPVWKVASQPALSSRQDVSSLSVEERFPSLEDLDRALSPGSSTSATSAAASGSAGQVVGSPLLPPRPPQYSDSRPPLSSNSSHLALPRAANLDGVRSEQITGSVMRDKDRDHFDAPPIAPKPQRAHRPSLVRKHRSSAPPTALPSFPSAPSVSAPDHTPTAHELLGRSESRDWLTGDDDTDDVAARPVLRESPSKRASVMLRDPVLQSSPQEAITGTRAIESPSPVPFRARQQETGAGRHESGTKPLLRPKPTRVPKPLIPASPVPAPSRSEALTDNWSPVEPSASDSGGEDGGPEDVQGGRSVFAARQAKRHGRQSSVHELVDLWGGGVEKKSLLSPLPPSKSAPLQPPSANLTGKSRSKSPAVLELPASSPNMTDKPRSQSPGLLISPTPSASAKNPSPTSSSFARTRKLSSHAPVNLSTASNGSTLNIAKTRGRPQSMILSSVPTKAPAPTRTPTTPSTNSLATPPDPRAGRQQRRTSISDMVQKYEAMGGRPITPSTTKPVLAKVVSHGTASSVLSPRSVVGPTPMQVRSRSHANVAGLPSEEPFEPSPGLPISKSGGAGLPTIARPRSPAQQEKERERDRPASPEKPYQGVGKLIDQWQRKTEAEAPRVTTGKPGGPGGGSRAALGAGARRTGVVAGAGGAR</sequence>
<keyword evidence="2" id="KW-1185">Reference proteome</keyword>
<name>A0ACB8QK82_9AGAM</name>